<sequence>MSPGGPRQRRLPGGRCGEKDTSEDPETGLEGGGSLRRPGRPRRIQEGGKKFQCPECKKSFTTNGHLKSHLSIHTAEKKYECPECEKSFKTSSLLQRHLKIHSGQKPHKCLECGKRFNLQRHLRIRSGQKPNKCLEYGKSISMSGNLHRHQKVHLNKCLESGESFEKPRDPQMIQEGGKKYQCPE</sequence>
<name>A0A6J1WDE2_9SAUR</name>
<dbReference type="InterPro" id="IPR036236">
    <property type="entry name" value="Znf_C2H2_sf"/>
</dbReference>
<dbReference type="PANTHER" id="PTHR23226:SF377">
    <property type="entry name" value="ZINC FINGER AND SCAN DOMAIN-CONTAINING PROTEIN 20"/>
    <property type="match status" value="1"/>
</dbReference>
<evidence type="ECO:0000256" key="8">
    <source>
        <dbReference type="ARBA" id="ARBA00023242"/>
    </source>
</evidence>
<evidence type="ECO:0000256" key="9">
    <source>
        <dbReference type="PROSITE-ProRule" id="PRU00042"/>
    </source>
</evidence>
<dbReference type="GO" id="GO:0008270">
    <property type="term" value="F:zinc ion binding"/>
    <property type="evidence" value="ECO:0007669"/>
    <property type="project" value="UniProtKB-KW"/>
</dbReference>
<dbReference type="FunFam" id="3.30.160.60:FF:000286">
    <property type="entry name" value="Zinc finger protein 770"/>
    <property type="match status" value="1"/>
</dbReference>
<evidence type="ECO:0000256" key="6">
    <source>
        <dbReference type="ARBA" id="ARBA00023015"/>
    </source>
</evidence>
<keyword evidence="2" id="KW-0479">Metal-binding</keyword>
<evidence type="ECO:0000256" key="2">
    <source>
        <dbReference type="ARBA" id="ARBA00022723"/>
    </source>
</evidence>
<evidence type="ECO:0000256" key="7">
    <source>
        <dbReference type="ARBA" id="ARBA00023163"/>
    </source>
</evidence>
<dbReference type="InterPro" id="IPR013087">
    <property type="entry name" value="Znf_C2H2_type"/>
</dbReference>
<evidence type="ECO:0000313" key="13">
    <source>
        <dbReference type="RefSeq" id="XP_026550479.1"/>
    </source>
</evidence>
<dbReference type="PROSITE" id="PS50157">
    <property type="entry name" value="ZINC_FINGER_C2H2_2"/>
    <property type="match status" value="3"/>
</dbReference>
<dbReference type="Gene3D" id="3.30.160.60">
    <property type="entry name" value="Classic Zinc Finger"/>
    <property type="match status" value="4"/>
</dbReference>
<comment type="subcellular location">
    <subcellularLocation>
        <location evidence="1">Nucleus</location>
    </subcellularLocation>
</comment>
<dbReference type="Pfam" id="PF00096">
    <property type="entry name" value="zf-C2H2"/>
    <property type="match status" value="2"/>
</dbReference>
<dbReference type="SUPFAM" id="SSF57667">
    <property type="entry name" value="beta-beta-alpha zinc fingers"/>
    <property type="match status" value="2"/>
</dbReference>
<dbReference type="PROSITE" id="PS00028">
    <property type="entry name" value="ZINC_FINGER_C2H2_1"/>
    <property type="match status" value="2"/>
</dbReference>
<dbReference type="FunFam" id="3.30.160.60:FF:000446">
    <property type="entry name" value="Zinc finger protein"/>
    <property type="match status" value="1"/>
</dbReference>
<feature type="domain" description="C2H2-type" evidence="11">
    <location>
        <begin position="107"/>
        <end position="130"/>
    </location>
</feature>
<reference evidence="13" key="1">
    <citation type="submission" date="2025-08" db="UniProtKB">
        <authorList>
            <consortium name="RefSeq"/>
        </authorList>
    </citation>
    <scope>IDENTIFICATION</scope>
</reference>
<protein>
    <submittedName>
        <fullName evidence="13">Zinc finger protein 501-like</fullName>
    </submittedName>
</protein>
<evidence type="ECO:0000256" key="4">
    <source>
        <dbReference type="ARBA" id="ARBA00022771"/>
    </source>
</evidence>
<feature type="region of interest" description="Disordered" evidence="10">
    <location>
        <begin position="161"/>
        <end position="184"/>
    </location>
</feature>
<evidence type="ECO:0000256" key="3">
    <source>
        <dbReference type="ARBA" id="ARBA00022737"/>
    </source>
</evidence>
<feature type="region of interest" description="Disordered" evidence="10">
    <location>
        <begin position="1"/>
        <end position="49"/>
    </location>
</feature>
<keyword evidence="7" id="KW-0804">Transcription</keyword>
<dbReference type="RefSeq" id="XP_026550479.1">
    <property type="nucleotide sequence ID" value="XM_026694694.1"/>
</dbReference>
<feature type="non-terminal residue" evidence="13">
    <location>
        <position position="184"/>
    </location>
</feature>
<proteinExistence type="predicted"/>
<dbReference type="GO" id="GO:0005634">
    <property type="term" value="C:nucleus"/>
    <property type="evidence" value="ECO:0007669"/>
    <property type="project" value="UniProtKB-SubCell"/>
</dbReference>
<keyword evidence="12" id="KW-1185">Reference proteome</keyword>
<keyword evidence="8" id="KW-0539">Nucleus</keyword>
<organism evidence="12 13">
    <name type="scientific">Notechis scutatus</name>
    <name type="common">mainland tiger snake</name>
    <dbReference type="NCBI Taxonomy" id="8663"/>
    <lineage>
        <taxon>Eukaryota</taxon>
        <taxon>Metazoa</taxon>
        <taxon>Chordata</taxon>
        <taxon>Craniata</taxon>
        <taxon>Vertebrata</taxon>
        <taxon>Euteleostomi</taxon>
        <taxon>Lepidosauria</taxon>
        <taxon>Squamata</taxon>
        <taxon>Bifurcata</taxon>
        <taxon>Unidentata</taxon>
        <taxon>Episquamata</taxon>
        <taxon>Toxicofera</taxon>
        <taxon>Serpentes</taxon>
        <taxon>Colubroidea</taxon>
        <taxon>Elapidae</taxon>
        <taxon>Hydrophiinae</taxon>
        <taxon>Notechis</taxon>
    </lineage>
</organism>
<dbReference type="GeneID" id="113432580"/>
<dbReference type="PANTHER" id="PTHR23226">
    <property type="entry name" value="ZINC FINGER AND SCAN DOMAIN-CONTAINING"/>
    <property type="match status" value="1"/>
</dbReference>
<accession>A0A6J1WDE2</accession>
<evidence type="ECO:0000256" key="10">
    <source>
        <dbReference type="SAM" id="MobiDB-lite"/>
    </source>
</evidence>
<feature type="domain" description="C2H2-type" evidence="11">
    <location>
        <begin position="79"/>
        <end position="106"/>
    </location>
</feature>
<evidence type="ECO:0000256" key="1">
    <source>
        <dbReference type="ARBA" id="ARBA00004123"/>
    </source>
</evidence>
<dbReference type="Proteomes" id="UP000504612">
    <property type="component" value="Unplaced"/>
</dbReference>
<gene>
    <name evidence="13" type="primary">LOC113432580</name>
</gene>
<dbReference type="SMART" id="SM00355">
    <property type="entry name" value="ZnF_C2H2"/>
    <property type="match status" value="3"/>
</dbReference>
<keyword evidence="6" id="KW-0805">Transcription regulation</keyword>
<dbReference type="GO" id="GO:0000981">
    <property type="term" value="F:DNA-binding transcription factor activity, RNA polymerase II-specific"/>
    <property type="evidence" value="ECO:0007669"/>
    <property type="project" value="TreeGrafter"/>
</dbReference>
<evidence type="ECO:0000259" key="11">
    <source>
        <dbReference type="PROSITE" id="PS50157"/>
    </source>
</evidence>
<keyword evidence="5" id="KW-0862">Zinc</keyword>
<keyword evidence="4 9" id="KW-0863">Zinc-finger</keyword>
<keyword evidence="3" id="KW-0677">Repeat</keyword>
<feature type="domain" description="C2H2-type" evidence="11">
    <location>
        <begin position="51"/>
        <end position="78"/>
    </location>
</feature>
<dbReference type="FunFam" id="3.30.160.60:FF:002343">
    <property type="entry name" value="Zinc finger protein 33A"/>
    <property type="match status" value="1"/>
</dbReference>
<dbReference type="GO" id="GO:0000978">
    <property type="term" value="F:RNA polymerase II cis-regulatory region sequence-specific DNA binding"/>
    <property type="evidence" value="ECO:0007669"/>
    <property type="project" value="TreeGrafter"/>
</dbReference>
<dbReference type="FunFam" id="3.30.160.60:FF:000100">
    <property type="entry name" value="Zinc finger 45-like"/>
    <property type="match status" value="1"/>
</dbReference>
<dbReference type="KEGG" id="nss:113432580"/>
<dbReference type="AlphaFoldDB" id="A0A6J1WDE2"/>
<evidence type="ECO:0000313" key="12">
    <source>
        <dbReference type="Proteomes" id="UP000504612"/>
    </source>
</evidence>
<evidence type="ECO:0000256" key="5">
    <source>
        <dbReference type="ARBA" id="ARBA00022833"/>
    </source>
</evidence>